<proteinExistence type="predicted"/>
<evidence type="ECO:0000313" key="3">
    <source>
        <dbReference type="Proteomes" id="UP000198507"/>
    </source>
</evidence>
<dbReference type="EMBL" id="FOIE01000001">
    <property type="protein sequence ID" value="SES78800.1"/>
    <property type="molecule type" value="Genomic_DNA"/>
</dbReference>
<feature type="compositionally biased region" description="Low complexity" evidence="1">
    <location>
        <begin position="73"/>
        <end position="87"/>
    </location>
</feature>
<accession>A0A1H9ZB73</accession>
<feature type="compositionally biased region" description="Low complexity" evidence="1">
    <location>
        <begin position="19"/>
        <end position="56"/>
    </location>
</feature>
<keyword evidence="3" id="KW-1185">Reference proteome</keyword>
<feature type="region of interest" description="Disordered" evidence="1">
    <location>
        <begin position="126"/>
        <end position="202"/>
    </location>
</feature>
<organism evidence="2 3">
    <name type="scientific">Geodermatophilus poikilotrophus</name>
    <dbReference type="NCBI Taxonomy" id="1333667"/>
    <lineage>
        <taxon>Bacteria</taxon>
        <taxon>Bacillati</taxon>
        <taxon>Actinomycetota</taxon>
        <taxon>Actinomycetes</taxon>
        <taxon>Geodermatophilales</taxon>
        <taxon>Geodermatophilaceae</taxon>
        <taxon>Geodermatophilus</taxon>
    </lineage>
</organism>
<protein>
    <submittedName>
        <fullName evidence="2">Uncharacterized protein</fullName>
    </submittedName>
</protein>
<feature type="compositionally biased region" description="Low complexity" evidence="1">
    <location>
        <begin position="145"/>
        <end position="165"/>
    </location>
</feature>
<feature type="region of interest" description="Disordered" evidence="1">
    <location>
        <begin position="1"/>
        <end position="97"/>
    </location>
</feature>
<dbReference type="Proteomes" id="UP000198507">
    <property type="component" value="Unassembled WGS sequence"/>
</dbReference>
<evidence type="ECO:0000256" key="1">
    <source>
        <dbReference type="SAM" id="MobiDB-lite"/>
    </source>
</evidence>
<gene>
    <name evidence="2" type="ORF">SAMN04488546_0505</name>
</gene>
<dbReference type="AlphaFoldDB" id="A0A1H9ZB73"/>
<reference evidence="3" key="1">
    <citation type="submission" date="2016-10" db="EMBL/GenBank/DDBJ databases">
        <authorList>
            <person name="Varghese N."/>
            <person name="Submissions S."/>
        </authorList>
    </citation>
    <scope>NUCLEOTIDE SEQUENCE [LARGE SCALE GENOMIC DNA]</scope>
    <source>
        <strain evidence="3">DSM 44209</strain>
    </source>
</reference>
<evidence type="ECO:0000313" key="2">
    <source>
        <dbReference type="EMBL" id="SES78800.1"/>
    </source>
</evidence>
<name>A0A1H9ZB73_9ACTN</name>
<feature type="compositionally biased region" description="Polar residues" evidence="1">
    <location>
        <begin position="7"/>
        <end position="16"/>
    </location>
</feature>
<sequence>MARPPSERSTTATASDSMPAASRTAPRTAAAAPGAGIEPAPLSASSRSAKSSQAGAMAPTSQPAIRSQRRPARSTSSSARRMHSTSPAGRPWTSLEGCASSSSVIRVLMAPRASSQLRLRLTDAHPAAPATARWPSRPARTTVPSGTARHSAATTSTSAAPVRATAPPPLRSGAAASTSKVRPRTHPGPARKTVSGSSCAARATTRRLPHALARAAAIPSAWANEMGDTASAYRRRRQRDRGRCTHRLAVASRDRSSARAAYTCRSHTEDHPPARVGWPSTGIDTRLRLDAWRVRATCSRRPSRRSAWASRHRLPALLREWGGVV</sequence>